<dbReference type="InterPro" id="IPR035906">
    <property type="entry name" value="MetI-like_sf"/>
</dbReference>
<feature type="transmembrane region" description="Helical" evidence="7">
    <location>
        <begin position="90"/>
        <end position="109"/>
    </location>
</feature>
<dbReference type="PANTHER" id="PTHR30151">
    <property type="entry name" value="ALKANE SULFONATE ABC TRANSPORTER-RELATED, MEMBRANE SUBUNIT"/>
    <property type="match status" value="1"/>
</dbReference>
<feature type="transmembrane region" description="Helical" evidence="7">
    <location>
        <begin position="115"/>
        <end position="132"/>
    </location>
</feature>
<keyword evidence="3" id="KW-1003">Cell membrane</keyword>
<organism evidence="9">
    <name type="scientific">Schlesneria paludicola</name>
    <dbReference type="NCBI Taxonomy" id="360056"/>
    <lineage>
        <taxon>Bacteria</taxon>
        <taxon>Pseudomonadati</taxon>
        <taxon>Planctomycetota</taxon>
        <taxon>Planctomycetia</taxon>
        <taxon>Planctomycetales</taxon>
        <taxon>Planctomycetaceae</taxon>
        <taxon>Schlesneria</taxon>
    </lineage>
</organism>
<evidence type="ECO:0000256" key="5">
    <source>
        <dbReference type="ARBA" id="ARBA00022989"/>
    </source>
</evidence>
<keyword evidence="6 7" id="KW-0472">Membrane</keyword>
<keyword evidence="4 7" id="KW-0812">Transmembrane</keyword>
<sequence length="258" mass="27652">MQDVVLPPAVLLLVLLLVWHAAVEVGRIKPILLPGPLAVAEAVVRNFGKLARAAAFSGSAAGLGFLISLLAGTLIAFAFSQSKWLRCSGYPYALFVQTVPIVAIAPLIVHWCGRGWHSVVLTASILGLFPIISNGTSGLLSVDPDLLDLFRLNNASRWQVLWKLRFPSAVPALCAGAKTSCGLTVVGSIVGEYFVGYGSRSYGLGYLILFTTDQLRMAELFAAVLASTLLAVLMFSAVSLATTAILQRWYDAPIEHRR</sequence>
<dbReference type="AlphaFoldDB" id="A0A7C4QPW7"/>
<evidence type="ECO:0000256" key="6">
    <source>
        <dbReference type="ARBA" id="ARBA00023136"/>
    </source>
</evidence>
<accession>A0A7C4QPW7</accession>
<evidence type="ECO:0000256" key="4">
    <source>
        <dbReference type="ARBA" id="ARBA00022692"/>
    </source>
</evidence>
<evidence type="ECO:0000259" key="8">
    <source>
        <dbReference type="PROSITE" id="PS50928"/>
    </source>
</evidence>
<dbReference type="PROSITE" id="PS50928">
    <property type="entry name" value="ABC_TM1"/>
    <property type="match status" value="1"/>
</dbReference>
<dbReference type="GO" id="GO:0055085">
    <property type="term" value="P:transmembrane transport"/>
    <property type="evidence" value="ECO:0007669"/>
    <property type="project" value="InterPro"/>
</dbReference>
<keyword evidence="2 7" id="KW-0813">Transport</keyword>
<feature type="domain" description="ABC transmembrane type-1" evidence="8">
    <location>
        <begin position="54"/>
        <end position="242"/>
    </location>
</feature>
<protein>
    <submittedName>
        <fullName evidence="9">ABC transporter permease</fullName>
    </submittedName>
</protein>
<evidence type="ECO:0000256" key="3">
    <source>
        <dbReference type="ARBA" id="ARBA00022475"/>
    </source>
</evidence>
<keyword evidence="5 7" id="KW-1133">Transmembrane helix</keyword>
<dbReference type="CDD" id="cd06261">
    <property type="entry name" value="TM_PBP2"/>
    <property type="match status" value="1"/>
</dbReference>
<evidence type="ECO:0000256" key="7">
    <source>
        <dbReference type="RuleBase" id="RU363032"/>
    </source>
</evidence>
<evidence type="ECO:0000256" key="1">
    <source>
        <dbReference type="ARBA" id="ARBA00004651"/>
    </source>
</evidence>
<dbReference type="Pfam" id="PF00528">
    <property type="entry name" value="BPD_transp_1"/>
    <property type="match status" value="1"/>
</dbReference>
<feature type="transmembrane region" description="Helical" evidence="7">
    <location>
        <begin position="51"/>
        <end position="78"/>
    </location>
</feature>
<gene>
    <name evidence="9" type="ORF">ENS64_04495</name>
</gene>
<feature type="transmembrane region" description="Helical" evidence="7">
    <location>
        <begin position="220"/>
        <end position="246"/>
    </location>
</feature>
<comment type="subcellular location">
    <subcellularLocation>
        <location evidence="1 7">Cell membrane</location>
        <topology evidence="1 7">Multi-pass membrane protein</topology>
    </subcellularLocation>
</comment>
<proteinExistence type="inferred from homology"/>
<dbReference type="SUPFAM" id="SSF161098">
    <property type="entry name" value="MetI-like"/>
    <property type="match status" value="1"/>
</dbReference>
<dbReference type="EMBL" id="DSVQ01000009">
    <property type="protein sequence ID" value="HGT38508.1"/>
    <property type="molecule type" value="Genomic_DNA"/>
</dbReference>
<evidence type="ECO:0000256" key="2">
    <source>
        <dbReference type="ARBA" id="ARBA00022448"/>
    </source>
</evidence>
<dbReference type="Gene3D" id="1.10.3720.10">
    <property type="entry name" value="MetI-like"/>
    <property type="match status" value="1"/>
</dbReference>
<reference evidence="9" key="1">
    <citation type="journal article" date="2020" name="mSystems">
        <title>Genome- and Community-Level Interaction Insights into Carbon Utilization and Element Cycling Functions of Hydrothermarchaeota in Hydrothermal Sediment.</title>
        <authorList>
            <person name="Zhou Z."/>
            <person name="Liu Y."/>
            <person name="Xu W."/>
            <person name="Pan J."/>
            <person name="Luo Z.H."/>
            <person name="Li M."/>
        </authorList>
    </citation>
    <scope>NUCLEOTIDE SEQUENCE [LARGE SCALE GENOMIC DNA]</scope>
    <source>
        <strain evidence="9">SpSt-508</strain>
    </source>
</reference>
<dbReference type="GO" id="GO:0005886">
    <property type="term" value="C:plasma membrane"/>
    <property type="evidence" value="ECO:0007669"/>
    <property type="project" value="UniProtKB-SubCell"/>
</dbReference>
<evidence type="ECO:0000313" key="9">
    <source>
        <dbReference type="EMBL" id="HGT38508.1"/>
    </source>
</evidence>
<comment type="caution">
    <text evidence="9">The sequence shown here is derived from an EMBL/GenBank/DDBJ whole genome shotgun (WGS) entry which is preliminary data.</text>
</comment>
<name>A0A7C4QPW7_9PLAN</name>
<dbReference type="PANTHER" id="PTHR30151:SF41">
    <property type="entry name" value="ABC TRANSPORTER PERMEASE PROTEIN"/>
    <property type="match status" value="1"/>
</dbReference>
<dbReference type="InterPro" id="IPR000515">
    <property type="entry name" value="MetI-like"/>
</dbReference>
<comment type="similarity">
    <text evidence="7">Belongs to the binding-protein-dependent transport system permease family.</text>
</comment>